<reference evidence="2 3" key="1">
    <citation type="journal article" date="2014" name="Int. J. Syst. Evol. Microbiol.">
        <title>Nitrososphaera viennensis gen. nov., sp. nov., an aerobic and mesophilic, ammonia-oxidizing archaeon from soil and a member of the archaeal phylum Thaumarchaeota.</title>
        <authorList>
            <person name="Stieglmeier M."/>
            <person name="Klingl A."/>
            <person name="Alves R.J."/>
            <person name="Rittmann S.K."/>
            <person name="Melcher M."/>
            <person name="Leisch N."/>
            <person name="Schleper C."/>
        </authorList>
    </citation>
    <scope>NUCLEOTIDE SEQUENCE [LARGE SCALE GENOMIC DNA]</scope>
    <source>
        <strain evidence="2">EN76</strain>
    </source>
</reference>
<name>A0A060HNY8_9ARCH</name>
<dbReference type="KEGG" id="nvn:NVIE_025750"/>
<dbReference type="InterPro" id="IPR013337">
    <property type="entry name" value="CRISPR-assoc_prot_Cas5_Tneap"/>
</dbReference>
<dbReference type="GO" id="GO:0043571">
    <property type="term" value="P:maintenance of CRISPR repeat elements"/>
    <property type="evidence" value="ECO:0007669"/>
    <property type="project" value="InterPro"/>
</dbReference>
<dbReference type="GeneID" id="74947811"/>
<keyword evidence="1" id="KW-0051">Antiviral defense</keyword>
<keyword evidence="3" id="KW-1185">Reference proteome</keyword>
<dbReference type="STRING" id="926571.NVIE_025750"/>
<dbReference type="GO" id="GO:0051607">
    <property type="term" value="P:defense response to virus"/>
    <property type="evidence" value="ECO:0007669"/>
    <property type="project" value="UniProtKB-KW"/>
</dbReference>
<protein>
    <submittedName>
        <fullName evidence="2">Putative CRISPR-associated protein Cas5</fullName>
    </submittedName>
</protein>
<evidence type="ECO:0000256" key="1">
    <source>
        <dbReference type="ARBA" id="ARBA00023118"/>
    </source>
</evidence>
<dbReference type="Proteomes" id="UP000027093">
    <property type="component" value="Chromosome"/>
</dbReference>
<organism evidence="2 3">
    <name type="scientific">Nitrososphaera viennensis EN76</name>
    <dbReference type="NCBI Taxonomy" id="926571"/>
    <lineage>
        <taxon>Archaea</taxon>
        <taxon>Nitrososphaerota</taxon>
        <taxon>Nitrososphaeria</taxon>
        <taxon>Nitrososphaerales</taxon>
        <taxon>Nitrososphaeraceae</taxon>
        <taxon>Nitrososphaera</taxon>
    </lineage>
</organism>
<dbReference type="HOGENOM" id="CLU_099059_0_0_2"/>
<dbReference type="NCBIfam" id="TIGR01895">
    <property type="entry name" value="cas_Cas5t"/>
    <property type="match status" value="1"/>
</dbReference>
<dbReference type="OrthoDB" id="42959at2157"/>
<dbReference type="AlphaFoldDB" id="A0A060HNY8"/>
<sequence length="234" mass="27402">MQALRLRLHQHNAVYRNPISSEIVESYPLVPPSTLLGLMATLLRRELEKGSFNLAIQGTYGALMRDYQWYKKYNEQTGGYQSHRYPLLVHTLYDVKLLIHIVARNDSDLRSLLESFRHPPYFLYLGRAEDIIKIEEANIVNIEKRKLDISHLPYNAYVSAKEADSLKARGVAYKLASYSKLVPLQIKKQTKLIRDFEWEDLRYVERGAYVAESDVACWYDGENWLWWSLPNHPQ</sequence>
<dbReference type="InterPro" id="IPR013422">
    <property type="entry name" value="CRISPR-assoc_prot_Cas5_N"/>
</dbReference>
<dbReference type="NCBIfam" id="TIGR02593">
    <property type="entry name" value="CRISPR_cas5"/>
    <property type="match status" value="1"/>
</dbReference>
<proteinExistence type="predicted"/>
<evidence type="ECO:0000313" key="2">
    <source>
        <dbReference type="EMBL" id="AIC16845.1"/>
    </source>
</evidence>
<dbReference type="EMBL" id="CP007536">
    <property type="protein sequence ID" value="AIC16845.1"/>
    <property type="molecule type" value="Genomic_DNA"/>
</dbReference>
<dbReference type="Pfam" id="PF09704">
    <property type="entry name" value="Cas_Cas5d"/>
    <property type="match status" value="1"/>
</dbReference>
<gene>
    <name evidence="2" type="primary">cas5-2</name>
    <name evidence="2" type="ORF">NVIE_025750</name>
</gene>
<accession>A0A060HNY8</accession>
<dbReference type="RefSeq" id="WP_075055517.1">
    <property type="nucleotide sequence ID" value="NZ_CP007536.1"/>
</dbReference>
<evidence type="ECO:0000313" key="3">
    <source>
        <dbReference type="Proteomes" id="UP000027093"/>
    </source>
</evidence>
<dbReference type="InterPro" id="IPR021124">
    <property type="entry name" value="CRISPR-assoc_prot_Cas5"/>
</dbReference>